<gene>
    <name evidence="1" type="ORF">BDV98DRAFT_581772</name>
</gene>
<dbReference type="EMBL" id="ML178821">
    <property type="protein sequence ID" value="TFL02943.1"/>
    <property type="molecule type" value="Genomic_DNA"/>
</dbReference>
<evidence type="ECO:0000313" key="1">
    <source>
        <dbReference type="EMBL" id="TFL02943.1"/>
    </source>
</evidence>
<name>A0A5C3QLZ6_9AGAR</name>
<keyword evidence="2" id="KW-1185">Reference proteome</keyword>
<proteinExistence type="predicted"/>
<accession>A0A5C3QLZ6</accession>
<evidence type="ECO:0000313" key="2">
    <source>
        <dbReference type="Proteomes" id="UP000305067"/>
    </source>
</evidence>
<dbReference type="Gene3D" id="3.80.10.10">
    <property type="entry name" value="Ribonuclease Inhibitor"/>
    <property type="match status" value="1"/>
</dbReference>
<protein>
    <recommendedName>
        <fullName evidence="3">F-box domain-containing protein</fullName>
    </recommendedName>
</protein>
<evidence type="ECO:0008006" key="3">
    <source>
        <dbReference type="Google" id="ProtNLM"/>
    </source>
</evidence>
<dbReference type="SUPFAM" id="SSF52047">
    <property type="entry name" value="RNI-like"/>
    <property type="match status" value="1"/>
</dbReference>
<dbReference type="InterPro" id="IPR032675">
    <property type="entry name" value="LRR_dom_sf"/>
</dbReference>
<sequence>MDQVTPEIWASIFFCISLDRADFLPAPPEPMAHLASLPNVERDQVHSHLAAFKQRLSTFLTRSGSHPLRIQLILGAAGEEYADDQKVLVSLLWPHSGRWQSFDLSESGRPSSWLEVWTNSKTHLRPMPHLKTLHLALMPYITSVPTELDTIGTVYTLSTNCPSLTTLYLYGFPGTEIHPAQTHKLLHGIPWQTLSKLTLHLHKLPLSSHIHLHSIFPRMSNLTHFRFQTTRIPEGLLNGGARSVADVATFIARSGCSEYVQYLQIGQLDIELDEPGGGGGNSEESFAAQVLSQTPKLRLLSVEQGSLGQCIDLLRYLTGKEPGSDSADLPCPDLEAVNFCVSEEGHGPQGNGDTRYIHLLDGIAGLFVGSEVHRMPGAAPIMDRIRTQACVVDGVARVDVDVGFYPITNDSESALWAEMEYTWFEPLVHMSPGSAGRVLGEMKA</sequence>
<reference evidence="1 2" key="1">
    <citation type="journal article" date="2019" name="Nat. Ecol. Evol.">
        <title>Megaphylogeny resolves global patterns of mushroom evolution.</title>
        <authorList>
            <person name="Varga T."/>
            <person name="Krizsan K."/>
            <person name="Foldi C."/>
            <person name="Dima B."/>
            <person name="Sanchez-Garcia M."/>
            <person name="Sanchez-Ramirez S."/>
            <person name="Szollosi G.J."/>
            <person name="Szarkandi J.G."/>
            <person name="Papp V."/>
            <person name="Albert L."/>
            <person name="Andreopoulos W."/>
            <person name="Angelini C."/>
            <person name="Antonin V."/>
            <person name="Barry K.W."/>
            <person name="Bougher N.L."/>
            <person name="Buchanan P."/>
            <person name="Buyck B."/>
            <person name="Bense V."/>
            <person name="Catcheside P."/>
            <person name="Chovatia M."/>
            <person name="Cooper J."/>
            <person name="Damon W."/>
            <person name="Desjardin D."/>
            <person name="Finy P."/>
            <person name="Geml J."/>
            <person name="Haridas S."/>
            <person name="Hughes K."/>
            <person name="Justo A."/>
            <person name="Karasinski D."/>
            <person name="Kautmanova I."/>
            <person name="Kiss B."/>
            <person name="Kocsube S."/>
            <person name="Kotiranta H."/>
            <person name="LaButti K.M."/>
            <person name="Lechner B.E."/>
            <person name="Liimatainen K."/>
            <person name="Lipzen A."/>
            <person name="Lukacs Z."/>
            <person name="Mihaltcheva S."/>
            <person name="Morgado L.N."/>
            <person name="Niskanen T."/>
            <person name="Noordeloos M.E."/>
            <person name="Ohm R.A."/>
            <person name="Ortiz-Santana B."/>
            <person name="Ovrebo C."/>
            <person name="Racz N."/>
            <person name="Riley R."/>
            <person name="Savchenko A."/>
            <person name="Shiryaev A."/>
            <person name="Soop K."/>
            <person name="Spirin V."/>
            <person name="Szebenyi C."/>
            <person name="Tomsovsky M."/>
            <person name="Tulloss R.E."/>
            <person name="Uehling J."/>
            <person name="Grigoriev I.V."/>
            <person name="Vagvolgyi C."/>
            <person name="Papp T."/>
            <person name="Martin F.M."/>
            <person name="Miettinen O."/>
            <person name="Hibbett D.S."/>
            <person name="Nagy L.G."/>
        </authorList>
    </citation>
    <scope>NUCLEOTIDE SEQUENCE [LARGE SCALE GENOMIC DNA]</scope>
    <source>
        <strain evidence="1 2">CBS 309.79</strain>
    </source>
</reference>
<dbReference type="OrthoDB" id="2911131at2759"/>
<dbReference type="AlphaFoldDB" id="A0A5C3QLZ6"/>
<dbReference type="Proteomes" id="UP000305067">
    <property type="component" value="Unassembled WGS sequence"/>
</dbReference>
<organism evidence="1 2">
    <name type="scientific">Pterulicium gracile</name>
    <dbReference type="NCBI Taxonomy" id="1884261"/>
    <lineage>
        <taxon>Eukaryota</taxon>
        <taxon>Fungi</taxon>
        <taxon>Dikarya</taxon>
        <taxon>Basidiomycota</taxon>
        <taxon>Agaricomycotina</taxon>
        <taxon>Agaricomycetes</taxon>
        <taxon>Agaricomycetidae</taxon>
        <taxon>Agaricales</taxon>
        <taxon>Pleurotineae</taxon>
        <taxon>Pterulaceae</taxon>
        <taxon>Pterulicium</taxon>
    </lineage>
</organism>